<sequence>MSGAEVTGLILAVMPLFISALEDYNDGLDPIKAFCRWERELPQFIRKLRNQHVHYEQTLRLLLAPITTEFELAEMITKPDGPLWKNETMTEKLKEKLEESYQAYQGTITDIERIMKKIASKLDLDRASDVTRNELEAMLVANPQQANHKFEFKKRVKFGMSKRTIKKLLEELDDCNKELERFTERSEKLEPYRRATKPSLAKRLQRIQSYAKSLHQVLVQSWSCSCRSSHCTNLQLEQRITGYSSGFMKTRGEADGGTCFTVSFSSTCSPWTWQEAEILMQENDNDDFGKLTNKPKITKGVSFSGLSMPPPPYSEVAQPTTITTTKTLQEINDICFAIQQFHTAVPCIGFSLDIKGKLRGAYPVKPRNENRSAGGELVTLEELFTHPPLVNGRPAKLTKKERYSLAVTLASSTLQLNSTPWFSDHWSKKDIAFHRISNGPRPIDIEHPYVTQRLIAAQNGISNCVETGRTFHNKNTILLALAVTLLELYFGISAEKYQEAELSTSTGMSNPWTICAMAYEWAENEKENLSAAFLAAITHCLRCFGDPGSSLKDPEFLQAAVESIVMPLQDELCQFLGKTAP</sequence>
<dbReference type="EMBL" id="KV745271">
    <property type="protein sequence ID" value="OCK75824.1"/>
    <property type="molecule type" value="Genomic_DNA"/>
</dbReference>
<feature type="chain" id="PRO_5034839272" description="DUF7580 domain-containing protein" evidence="1">
    <location>
        <begin position="21"/>
        <end position="581"/>
    </location>
</feature>
<keyword evidence="4" id="KW-1185">Reference proteome</keyword>
<organism evidence="3 4">
    <name type="scientific">Lepidopterella palustris CBS 459.81</name>
    <dbReference type="NCBI Taxonomy" id="1314670"/>
    <lineage>
        <taxon>Eukaryota</taxon>
        <taxon>Fungi</taxon>
        <taxon>Dikarya</taxon>
        <taxon>Ascomycota</taxon>
        <taxon>Pezizomycotina</taxon>
        <taxon>Dothideomycetes</taxon>
        <taxon>Pleosporomycetidae</taxon>
        <taxon>Mytilinidiales</taxon>
        <taxon>Argynnaceae</taxon>
        <taxon>Lepidopterella</taxon>
    </lineage>
</organism>
<reference evidence="3 4" key="1">
    <citation type="journal article" date="2016" name="Nat. Commun.">
        <title>Ectomycorrhizal ecology is imprinted in the genome of the dominant symbiotic fungus Cenococcum geophilum.</title>
        <authorList>
            <consortium name="DOE Joint Genome Institute"/>
            <person name="Peter M."/>
            <person name="Kohler A."/>
            <person name="Ohm R.A."/>
            <person name="Kuo A."/>
            <person name="Krutzmann J."/>
            <person name="Morin E."/>
            <person name="Arend M."/>
            <person name="Barry K.W."/>
            <person name="Binder M."/>
            <person name="Choi C."/>
            <person name="Clum A."/>
            <person name="Copeland A."/>
            <person name="Grisel N."/>
            <person name="Haridas S."/>
            <person name="Kipfer T."/>
            <person name="LaButti K."/>
            <person name="Lindquist E."/>
            <person name="Lipzen A."/>
            <person name="Maire R."/>
            <person name="Meier B."/>
            <person name="Mihaltcheva S."/>
            <person name="Molinier V."/>
            <person name="Murat C."/>
            <person name="Poggeler S."/>
            <person name="Quandt C.A."/>
            <person name="Sperisen C."/>
            <person name="Tritt A."/>
            <person name="Tisserant E."/>
            <person name="Crous P.W."/>
            <person name="Henrissat B."/>
            <person name="Nehls U."/>
            <person name="Egli S."/>
            <person name="Spatafora J.W."/>
            <person name="Grigoriev I.V."/>
            <person name="Martin F.M."/>
        </authorList>
    </citation>
    <scope>NUCLEOTIDE SEQUENCE [LARGE SCALE GENOMIC DNA]</scope>
    <source>
        <strain evidence="3 4">CBS 459.81</strain>
    </source>
</reference>
<dbReference type="Proteomes" id="UP000250266">
    <property type="component" value="Unassembled WGS sequence"/>
</dbReference>
<evidence type="ECO:0000259" key="2">
    <source>
        <dbReference type="Pfam" id="PF24476"/>
    </source>
</evidence>
<protein>
    <recommendedName>
        <fullName evidence="2">DUF7580 domain-containing protein</fullName>
    </recommendedName>
</protein>
<dbReference type="Pfam" id="PF24476">
    <property type="entry name" value="DUF7580"/>
    <property type="match status" value="1"/>
</dbReference>
<keyword evidence="1" id="KW-0732">Signal</keyword>
<gene>
    <name evidence="3" type="ORF">K432DRAFT_161307</name>
</gene>
<feature type="signal peptide" evidence="1">
    <location>
        <begin position="1"/>
        <end position="20"/>
    </location>
</feature>
<dbReference type="AlphaFoldDB" id="A0A8E2JAV9"/>
<evidence type="ECO:0000313" key="4">
    <source>
        <dbReference type="Proteomes" id="UP000250266"/>
    </source>
</evidence>
<evidence type="ECO:0000313" key="3">
    <source>
        <dbReference type="EMBL" id="OCK75824.1"/>
    </source>
</evidence>
<accession>A0A8E2JAV9</accession>
<evidence type="ECO:0000256" key="1">
    <source>
        <dbReference type="SAM" id="SignalP"/>
    </source>
</evidence>
<feature type="domain" description="DUF7580" evidence="2">
    <location>
        <begin position="203"/>
        <end position="572"/>
    </location>
</feature>
<dbReference type="OrthoDB" id="3565018at2759"/>
<dbReference type="PANTHER" id="PTHR35186">
    <property type="entry name" value="ANK_REP_REGION DOMAIN-CONTAINING PROTEIN"/>
    <property type="match status" value="1"/>
</dbReference>
<dbReference type="PANTHER" id="PTHR35186:SF4">
    <property type="entry name" value="PRION-INHIBITION AND PROPAGATION HELO DOMAIN-CONTAINING PROTEIN"/>
    <property type="match status" value="1"/>
</dbReference>
<proteinExistence type="predicted"/>
<dbReference type="InterPro" id="IPR056002">
    <property type="entry name" value="DUF7580"/>
</dbReference>
<name>A0A8E2JAV9_9PEZI</name>